<dbReference type="Gene3D" id="3.10.105.10">
    <property type="entry name" value="Dipeptide-binding Protein, Domain 3"/>
    <property type="match status" value="1"/>
</dbReference>
<name>A0A6L3V397_9BACI</name>
<accession>A0A6L3V397</accession>
<dbReference type="CDD" id="cd08504">
    <property type="entry name" value="PBP2_OppA"/>
    <property type="match status" value="1"/>
</dbReference>
<comment type="similarity">
    <text evidence="2">Belongs to the bacterial solute-binding protein 5 family.</text>
</comment>
<dbReference type="GO" id="GO:0015833">
    <property type="term" value="P:peptide transport"/>
    <property type="evidence" value="ECO:0007669"/>
    <property type="project" value="UniProtKB-KW"/>
</dbReference>
<dbReference type="PROSITE" id="PS51257">
    <property type="entry name" value="PROKAR_LIPOPROTEIN"/>
    <property type="match status" value="1"/>
</dbReference>
<evidence type="ECO:0000256" key="3">
    <source>
        <dbReference type="ARBA" id="ARBA00022448"/>
    </source>
</evidence>
<sequence length="553" mass="62104">MNKRLSVLFSMLLVLSMFLAACGGDKKTTTEPPKNNENGGEKQEETAEVPQNLRININTEPPSLHPGLAKDTTSGSVLNQTFEGLTRINQEGNAVEAAAEKIEVSDDQKVYTFTIRDAQWTNGDPVTANDFEYAWKWALDPKNQSEYAYQLYYIKGAEAANTADGSLDEVGVKAIDEKTLEVTLENPTPYFTELTAFYTYFPINSKVAEANPNWANDAGDDYTSNGPFVMTEWSHSDKIVLKKSENYWDAGAGKLETIEMIMINDPNTELSMFDNGELDWAGMPTGNLPTDAMQVLKDQGRLTTQAIAGVYNYKFNTTVEPFNNVNIRKAFAHAINRQELIDNITQGEQLPAMAIVPPSMFPENEKGYFPDNDVEKAKEFLQKGLEELGYKDVSEFPAVTLSYNTSEAHQKIAQAIQDMWKQNLGVEVTLENAEWAVYLDKLHSLDYQIGRLGWLGDFNDGINFLEMYRDADGGNNNTGWENKEFKELLNKSAVEGDPAMRQQLLKDAEAIFMDEMAVAPIYFYTQSWVKVDNLKGVHVSGLGDVQYKWAYFE</sequence>
<dbReference type="FunFam" id="3.10.105.10:FF:000001">
    <property type="entry name" value="Oligopeptide ABC transporter, oligopeptide-binding protein"/>
    <property type="match status" value="1"/>
</dbReference>
<evidence type="ECO:0000256" key="1">
    <source>
        <dbReference type="ARBA" id="ARBA00004193"/>
    </source>
</evidence>
<evidence type="ECO:0000256" key="9">
    <source>
        <dbReference type="SAM" id="SignalP"/>
    </source>
</evidence>
<dbReference type="GO" id="GO:0030288">
    <property type="term" value="C:outer membrane-bounded periplasmic space"/>
    <property type="evidence" value="ECO:0007669"/>
    <property type="project" value="UniProtKB-ARBA"/>
</dbReference>
<evidence type="ECO:0000313" key="12">
    <source>
        <dbReference type="Proteomes" id="UP000481030"/>
    </source>
</evidence>
<keyword evidence="4 9" id="KW-0732">Signal</keyword>
<keyword evidence="12" id="KW-1185">Reference proteome</keyword>
<proteinExistence type="inferred from homology"/>
<reference evidence="11 12" key="1">
    <citation type="journal article" date="2016" name="Antonie Van Leeuwenhoek">
        <title>Bacillus depressus sp. nov., isolated from soil of a sunflower field.</title>
        <authorList>
            <person name="Wei X."/>
            <person name="Xin D."/>
            <person name="Xin Y."/>
            <person name="Zhang H."/>
            <person name="Wang T."/>
            <person name="Zhang J."/>
        </authorList>
    </citation>
    <scope>NUCLEOTIDE SEQUENCE [LARGE SCALE GENOMIC DNA]</scope>
    <source>
        <strain evidence="11 12">BZ1</strain>
    </source>
</reference>
<dbReference type="Gene3D" id="3.90.76.10">
    <property type="entry name" value="Dipeptide-binding Protein, Domain 1"/>
    <property type="match status" value="1"/>
</dbReference>
<keyword evidence="6" id="KW-0564">Palmitate</keyword>
<evidence type="ECO:0000256" key="2">
    <source>
        <dbReference type="ARBA" id="ARBA00005695"/>
    </source>
</evidence>
<gene>
    <name evidence="11" type="ORF">F7731_17440</name>
</gene>
<keyword evidence="5" id="KW-0653">Protein transport</keyword>
<dbReference type="FunFam" id="3.90.76.10:FF:000001">
    <property type="entry name" value="Oligopeptide ABC transporter substrate-binding protein"/>
    <property type="match status" value="1"/>
</dbReference>
<dbReference type="InterPro" id="IPR039424">
    <property type="entry name" value="SBP_5"/>
</dbReference>
<dbReference type="GO" id="GO:1904680">
    <property type="term" value="F:peptide transmembrane transporter activity"/>
    <property type="evidence" value="ECO:0007669"/>
    <property type="project" value="TreeGrafter"/>
</dbReference>
<dbReference type="PANTHER" id="PTHR30290:SF79">
    <property type="entry name" value="DIPEPTIDE-BINDING PROTEIN DPPE"/>
    <property type="match status" value="1"/>
</dbReference>
<dbReference type="InterPro" id="IPR030678">
    <property type="entry name" value="Peptide/Ni-bd"/>
</dbReference>
<evidence type="ECO:0000313" key="11">
    <source>
        <dbReference type="EMBL" id="KAB2332080.1"/>
    </source>
</evidence>
<keyword evidence="7" id="KW-0449">Lipoprotein</keyword>
<protein>
    <submittedName>
        <fullName evidence="11">Peptide ABC transporter substrate-binding protein</fullName>
    </submittedName>
</protein>
<evidence type="ECO:0000256" key="7">
    <source>
        <dbReference type="ARBA" id="ARBA00023288"/>
    </source>
</evidence>
<keyword evidence="5" id="KW-0571">Peptide transport</keyword>
<dbReference type="SUPFAM" id="SSF53850">
    <property type="entry name" value="Periplasmic binding protein-like II"/>
    <property type="match status" value="1"/>
</dbReference>
<feature type="domain" description="Solute-binding protein family 5" evidence="10">
    <location>
        <begin position="95"/>
        <end position="475"/>
    </location>
</feature>
<evidence type="ECO:0000256" key="5">
    <source>
        <dbReference type="ARBA" id="ARBA00022856"/>
    </source>
</evidence>
<dbReference type="PIRSF" id="PIRSF002741">
    <property type="entry name" value="MppA"/>
    <property type="match status" value="1"/>
</dbReference>
<keyword evidence="3" id="KW-0813">Transport</keyword>
<comment type="caution">
    <text evidence="11">The sequence shown here is derived from an EMBL/GenBank/DDBJ whole genome shotgun (WGS) entry which is preliminary data.</text>
</comment>
<evidence type="ECO:0000256" key="8">
    <source>
        <dbReference type="SAM" id="MobiDB-lite"/>
    </source>
</evidence>
<dbReference type="Proteomes" id="UP000481030">
    <property type="component" value="Unassembled WGS sequence"/>
</dbReference>
<dbReference type="EMBL" id="WBOS01000010">
    <property type="protein sequence ID" value="KAB2332080.1"/>
    <property type="molecule type" value="Genomic_DNA"/>
</dbReference>
<dbReference type="Pfam" id="PF00496">
    <property type="entry name" value="SBP_bac_5"/>
    <property type="match status" value="1"/>
</dbReference>
<evidence type="ECO:0000256" key="6">
    <source>
        <dbReference type="ARBA" id="ARBA00023139"/>
    </source>
</evidence>
<feature type="signal peptide" evidence="9">
    <location>
        <begin position="1"/>
        <end position="20"/>
    </location>
</feature>
<dbReference type="Gene3D" id="3.40.190.10">
    <property type="entry name" value="Periplasmic binding protein-like II"/>
    <property type="match status" value="1"/>
</dbReference>
<dbReference type="GO" id="GO:0043190">
    <property type="term" value="C:ATP-binding cassette (ABC) transporter complex"/>
    <property type="evidence" value="ECO:0007669"/>
    <property type="project" value="InterPro"/>
</dbReference>
<dbReference type="OrthoDB" id="9801912at2"/>
<evidence type="ECO:0000259" key="10">
    <source>
        <dbReference type="Pfam" id="PF00496"/>
    </source>
</evidence>
<evidence type="ECO:0000256" key="4">
    <source>
        <dbReference type="ARBA" id="ARBA00022729"/>
    </source>
</evidence>
<comment type="subcellular location">
    <subcellularLocation>
        <location evidence="1">Cell membrane</location>
        <topology evidence="1">Lipid-anchor</topology>
    </subcellularLocation>
</comment>
<organism evidence="11 12">
    <name type="scientific">Cytobacillus depressus</name>
    <dbReference type="NCBI Taxonomy" id="1602942"/>
    <lineage>
        <taxon>Bacteria</taxon>
        <taxon>Bacillati</taxon>
        <taxon>Bacillota</taxon>
        <taxon>Bacilli</taxon>
        <taxon>Bacillales</taxon>
        <taxon>Bacillaceae</taxon>
        <taxon>Cytobacillus</taxon>
    </lineage>
</organism>
<feature type="region of interest" description="Disordered" evidence="8">
    <location>
        <begin position="25"/>
        <end position="48"/>
    </location>
</feature>
<dbReference type="RefSeq" id="WP_151536085.1">
    <property type="nucleotide sequence ID" value="NZ_WBOS01000010.1"/>
</dbReference>
<dbReference type="AlphaFoldDB" id="A0A6L3V397"/>
<dbReference type="InterPro" id="IPR000914">
    <property type="entry name" value="SBP_5_dom"/>
</dbReference>
<dbReference type="PANTHER" id="PTHR30290">
    <property type="entry name" value="PERIPLASMIC BINDING COMPONENT OF ABC TRANSPORTER"/>
    <property type="match status" value="1"/>
</dbReference>
<feature type="chain" id="PRO_5026716051" evidence="9">
    <location>
        <begin position="21"/>
        <end position="553"/>
    </location>
</feature>